<evidence type="ECO:0000256" key="1">
    <source>
        <dbReference type="SAM" id="MobiDB-lite"/>
    </source>
</evidence>
<feature type="region of interest" description="Disordered" evidence="1">
    <location>
        <begin position="532"/>
        <end position="551"/>
    </location>
</feature>
<feature type="compositionally biased region" description="Low complexity" evidence="1">
    <location>
        <begin position="1040"/>
        <end position="1054"/>
    </location>
</feature>
<organism evidence="2 3">
    <name type="scientific">Eeniella nana</name>
    <name type="common">Yeast</name>
    <name type="synonym">Brettanomyces nanus</name>
    <dbReference type="NCBI Taxonomy" id="13502"/>
    <lineage>
        <taxon>Eukaryota</taxon>
        <taxon>Fungi</taxon>
        <taxon>Dikarya</taxon>
        <taxon>Ascomycota</taxon>
        <taxon>Saccharomycotina</taxon>
        <taxon>Pichiomycetes</taxon>
        <taxon>Pichiales</taxon>
        <taxon>Pichiaceae</taxon>
        <taxon>Brettanomyces</taxon>
    </lineage>
</organism>
<feature type="region of interest" description="Disordered" evidence="1">
    <location>
        <begin position="1017"/>
        <end position="1054"/>
    </location>
</feature>
<sequence length="1257" mass="138882">MTPTAPSIGGIGPARPVATMGLIGSARPVGPIGPVGPVGLTGAVGHLGSIGQIGSMGPIGSIGHIGSLGHIGSIGQIRPVGSVSSIASMGRTGSSSTSGLGVTVPSGSNGLHSRRTTILPPISSLTGEIKFDTNGSTNRMQQDYPPKEFSPKTFYPEVPGGLQQSQRTATRFPSTSYSPINYASPSQGYVIPQSTFPFQTGQMAYHTGYIQAPQQQDSSQVPPQGASAILSQQRASPSQPQLPMGYNCEPYGYNSSTLTSEHDHTNVIPTYRTAYSYSTVAKSNNGQNNAAPLSYSGTARFAPDRRPSYLAQYPASSSSGSIYRMDLPDTRNNIDKQDSQIDMRHVERHSAPSKLSNEAFGEISMLNRDIQRETPKNVSKGAWRTPSLSTELHTPQREFSAIAHSTSIHEKSNHENGDTSDSADSSFSSSSSISKQIGKGGNNNGHNISKTPDSKLVVVMNTQSRKPRIRLSLEQQKLNELLASQYSDRNKRLGVLSSFKLRIDEGEKEDELNGMEEMQEIEQLQNFKDSRGLPHINLHKEPQESKPKLIENKLDPKNIISEMELSPEKVVQPDLEDDITSKASEEQPEKKMELPKRLNDNDATEDEASEQENDNTSELPPSPPKTIGSVAATVEKEKQLQATQNIVQIIPRTPELTCEQASFMQKTNTNVVKSLSLIKNSQELVEQLKKSFPTSATLPAIPAIPEGFIPMMMSPQGLLIPMQYAPVVTEDHIIPTVKPVWEGDMLEILPNSENSGSDSKVATVFSADEPVPSLNMPRKRVMPQARTKKRAKLSNTDKLAAIRLCLISEECYARCHVGVKMQVEITPVVLSHKEMVDYYTWLGSDSSQQLKNYVSRKSYYITKFNSLNEEIENEKRNKSMVGLEKDLMEIRDYDIVREELFCEYRNDKAFSQYLDELLATYSSICLDYTTRLLKFKKFLLRNRHALTGNKDQMFYVNSSKSEKLWRNFVKEERRVKTQLREKFEIRGRAETDAEATDGASGLAKDVYNAQGARSQYMTLPNMSGSGSGSGAGKRNTTNTSLSSPESSSSASVAVSRISRRMRGSVAITDKLQTKFPISDELAPMLSDVDFFDFTDYKSKLYEQYILRSGYSEVADQSDIVELIEFFRVKSLLSDLCELMKYDGRSSRHNSPDDNSVSPHNDPYAKYYPIDEENGVSLPMNHSSSSSILQKNLKKNGLNVISSLDTRVADGDRVKYLTLDEKEIRAKFTKAYTKPMGLSNEEIVGDLRVLAAGSKYKV</sequence>
<feature type="region of interest" description="Disordered" evidence="1">
    <location>
        <begin position="88"/>
        <end position="116"/>
    </location>
</feature>
<feature type="compositionally biased region" description="Polar residues" evidence="1">
    <location>
        <begin position="229"/>
        <end position="241"/>
    </location>
</feature>
<accession>A0A875RY36</accession>
<gene>
    <name evidence="2" type="ORF">FOA43_000900</name>
</gene>
<dbReference type="OrthoDB" id="3998151at2759"/>
<dbReference type="GeneID" id="62194301"/>
<feature type="region of interest" description="Disordered" evidence="1">
    <location>
        <begin position="1143"/>
        <end position="1163"/>
    </location>
</feature>
<feature type="compositionally biased region" description="Acidic residues" evidence="1">
    <location>
        <begin position="602"/>
        <end position="615"/>
    </location>
</feature>
<feature type="compositionally biased region" description="Low complexity" evidence="1">
    <location>
        <begin position="88"/>
        <end position="108"/>
    </location>
</feature>
<dbReference type="Proteomes" id="UP000662931">
    <property type="component" value="Chromosome 1"/>
</dbReference>
<evidence type="ECO:0000313" key="3">
    <source>
        <dbReference type="Proteomes" id="UP000662931"/>
    </source>
</evidence>
<feature type="compositionally biased region" description="Low complexity" evidence="1">
    <location>
        <begin position="419"/>
        <end position="434"/>
    </location>
</feature>
<reference evidence="2" key="1">
    <citation type="submission" date="2020-10" db="EMBL/GenBank/DDBJ databases">
        <authorList>
            <person name="Roach M.J.R."/>
        </authorList>
    </citation>
    <scope>NUCLEOTIDE SEQUENCE</scope>
    <source>
        <strain evidence="2">CBS 1945</strain>
    </source>
</reference>
<feature type="region of interest" description="Disordered" evidence="1">
    <location>
        <begin position="372"/>
        <end position="456"/>
    </location>
</feature>
<keyword evidence="3" id="KW-1185">Reference proteome</keyword>
<protein>
    <submittedName>
        <fullName evidence="2">Uncharacterized protein</fullName>
    </submittedName>
</protein>
<feature type="compositionally biased region" description="Low complexity" evidence="1">
    <location>
        <begin position="213"/>
        <end position="224"/>
    </location>
</feature>
<evidence type="ECO:0000313" key="2">
    <source>
        <dbReference type="EMBL" id="QPG73588.1"/>
    </source>
</evidence>
<feature type="compositionally biased region" description="Basic and acidic residues" evidence="1">
    <location>
        <begin position="407"/>
        <end position="417"/>
    </location>
</feature>
<name>A0A875RY36_EENNA</name>
<proteinExistence type="predicted"/>
<dbReference type="AlphaFoldDB" id="A0A875RY36"/>
<feature type="compositionally biased region" description="Basic and acidic residues" evidence="1">
    <location>
        <begin position="579"/>
        <end position="600"/>
    </location>
</feature>
<feature type="region of interest" description="Disordered" evidence="1">
    <location>
        <begin position="579"/>
        <end position="628"/>
    </location>
</feature>
<feature type="region of interest" description="Disordered" evidence="1">
    <location>
        <begin position="213"/>
        <end position="241"/>
    </location>
</feature>
<dbReference type="EMBL" id="CP064812">
    <property type="protein sequence ID" value="QPG73588.1"/>
    <property type="molecule type" value="Genomic_DNA"/>
</dbReference>
<dbReference type="RefSeq" id="XP_038777153.1">
    <property type="nucleotide sequence ID" value="XM_038921225.1"/>
</dbReference>
<dbReference type="KEGG" id="bnn:FOA43_000900"/>